<organism evidence="1">
    <name type="scientific">bioreactor metagenome</name>
    <dbReference type="NCBI Taxonomy" id="1076179"/>
    <lineage>
        <taxon>unclassified sequences</taxon>
        <taxon>metagenomes</taxon>
        <taxon>ecological metagenomes</taxon>
    </lineage>
</organism>
<proteinExistence type="predicted"/>
<dbReference type="EMBL" id="VSSQ01000241">
    <property type="protein sequence ID" value="MPL87607.1"/>
    <property type="molecule type" value="Genomic_DNA"/>
</dbReference>
<dbReference type="InterPro" id="IPR021505">
    <property type="entry name" value="Phage_B3_Orf6"/>
</dbReference>
<gene>
    <name evidence="1" type="ORF">SDC9_33608</name>
</gene>
<dbReference type="Pfam" id="PF11363">
    <property type="entry name" value="DUF3164"/>
    <property type="match status" value="1"/>
</dbReference>
<dbReference type="AlphaFoldDB" id="A0A644V8R5"/>
<comment type="caution">
    <text evidence="1">The sequence shown here is derived from an EMBL/GenBank/DDBJ whole genome shotgun (WGS) entry which is preliminary data.</text>
</comment>
<evidence type="ECO:0000313" key="1">
    <source>
        <dbReference type="EMBL" id="MPL87607.1"/>
    </source>
</evidence>
<name>A0A644V8R5_9ZZZZ</name>
<accession>A0A644V8R5</accession>
<protein>
    <recommendedName>
        <fullName evidence="2">DUF3164 family protein</fullName>
    </recommendedName>
</protein>
<sequence>MTENNSIDLSKLTTGELEALLAEKKKAEKLEKIAARESYEKSRDTLVTQLVARAKVLNAQMQDFKQYAIDQLEAFRETANDYGDIRRNSKGGFSLRHRETGEMVSLDRNSIPEYDERAAAAEGLLKEFLEDKVKRRDLPTYRTIMALMERNKQGDLTPSRIASLLKVKDNYDDPRWIKAMELFEESFRIREISYSVSFYRKDSMQKDQAIVLTFASIPVDFFRAEETKINP</sequence>
<evidence type="ECO:0008006" key="2">
    <source>
        <dbReference type="Google" id="ProtNLM"/>
    </source>
</evidence>
<reference evidence="1" key="1">
    <citation type="submission" date="2019-08" db="EMBL/GenBank/DDBJ databases">
        <authorList>
            <person name="Kucharzyk K."/>
            <person name="Murdoch R.W."/>
            <person name="Higgins S."/>
            <person name="Loffler F."/>
        </authorList>
    </citation>
    <scope>NUCLEOTIDE SEQUENCE</scope>
</reference>